<evidence type="ECO:0000313" key="2">
    <source>
        <dbReference type="EMBL" id="TFW11003.1"/>
    </source>
</evidence>
<reference evidence="2 3" key="1">
    <citation type="submission" date="2019-03" db="EMBL/GenBank/DDBJ databases">
        <title>Draft genome of Brevundimonas sp. a heavy metal resistant soil bacteria.</title>
        <authorList>
            <person name="Soto J."/>
        </authorList>
    </citation>
    <scope>NUCLEOTIDE SEQUENCE [LARGE SCALE GENOMIC DNA]</scope>
    <source>
        <strain evidence="2 3">B-10</strain>
    </source>
</reference>
<comment type="caution">
    <text evidence="2">The sequence shown here is derived from an EMBL/GenBank/DDBJ whole genome shotgun (WGS) entry which is preliminary data.</text>
</comment>
<feature type="chain" id="PRO_5021342994" evidence="1">
    <location>
        <begin position="22"/>
        <end position="312"/>
    </location>
</feature>
<dbReference type="EMBL" id="SPVH01000007">
    <property type="protein sequence ID" value="TFW11003.1"/>
    <property type="molecule type" value="Genomic_DNA"/>
</dbReference>
<accession>A0A4Y9RQ30</accession>
<dbReference type="OrthoDB" id="3513901at2"/>
<dbReference type="Pfam" id="PF19147">
    <property type="entry name" value="DUF5829"/>
    <property type="match status" value="1"/>
</dbReference>
<name>A0A4Y9RQ30_9CAUL</name>
<evidence type="ECO:0000313" key="3">
    <source>
        <dbReference type="Proteomes" id="UP000298216"/>
    </source>
</evidence>
<protein>
    <submittedName>
        <fullName evidence="2">Uncharacterized protein</fullName>
    </submittedName>
</protein>
<sequence length="312" mass="33647">MRAALAFTAALVLAEAAQARAAPAQPAMTESQAPRPPALNHVYIVVDGPTFEALRDAPELAALLGRTDGGLPDYAPPAPDADRVFFRGRQTYLEIFAPENRFNEPVGKVGLGLGLDAPAEFEAVEQAWRKHCGHRARRTPVAYSRTKPPTPWYDAAQCDDTAVGPELAVWAMVYRPEFQRWQAEAGPSSLPVTRRADILAPRALAGQGRFDIAGLTLALSADLRERLIGQLVVAGFQRRDVPDAVELQADAFLLRLVEPSGRTGLIAIDLATASQSPPDRVLGAALLTAEPGGRALLRFPPDQKTRAEQDQP</sequence>
<dbReference type="RefSeq" id="WP_135195831.1">
    <property type="nucleotide sequence ID" value="NZ_SPVH01000007.1"/>
</dbReference>
<keyword evidence="3" id="KW-1185">Reference proteome</keyword>
<evidence type="ECO:0000256" key="1">
    <source>
        <dbReference type="SAM" id="SignalP"/>
    </source>
</evidence>
<dbReference type="AlphaFoldDB" id="A0A4Y9RQ30"/>
<dbReference type="Proteomes" id="UP000298216">
    <property type="component" value="Unassembled WGS sequence"/>
</dbReference>
<proteinExistence type="predicted"/>
<organism evidence="2 3">
    <name type="scientific">Brevundimonas intermedia</name>
    <dbReference type="NCBI Taxonomy" id="74315"/>
    <lineage>
        <taxon>Bacteria</taxon>
        <taxon>Pseudomonadati</taxon>
        <taxon>Pseudomonadota</taxon>
        <taxon>Alphaproteobacteria</taxon>
        <taxon>Caulobacterales</taxon>
        <taxon>Caulobacteraceae</taxon>
        <taxon>Brevundimonas</taxon>
    </lineage>
</organism>
<feature type="signal peptide" evidence="1">
    <location>
        <begin position="1"/>
        <end position="21"/>
    </location>
</feature>
<keyword evidence="1" id="KW-0732">Signal</keyword>
<gene>
    <name evidence="2" type="ORF">EGY25_15035</name>
</gene>
<dbReference type="InterPro" id="IPR043869">
    <property type="entry name" value="DUF5829"/>
</dbReference>